<evidence type="ECO:0000256" key="3">
    <source>
        <dbReference type="ARBA" id="ARBA00061607"/>
    </source>
</evidence>
<dbReference type="Pfam" id="PF17863">
    <property type="entry name" value="AAA_lid_2"/>
    <property type="match status" value="1"/>
</dbReference>
<keyword evidence="7" id="KW-1185">Reference proteome</keyword>
<dbReference type="InterPro" id="IPR050764">
    <property type="entry name" value="CbbQ/NirQ/NorQ/GpvN"/>
</dbReference>
<reference evidence="6" key="1">
    <citation type="submission" date="2020-12" db="EMBL/GenBank/DDBJ databases">
        <title>Genomic characterization of non-nitrogen-fixing Frankia strains.</title>
        <authorList>
            <person name="Carlos-Shanley C."/>
            <person name="Guerra T."/>
            <person name="Hahn D."/>
        </authorList>
    </citation>
    <scope>NUCLEOTIDE SEQUENCE</scope>
    <source>
        <strain evidence="6">CN6</strain>
    </source>
</reference>
<dbReference type="CDD" id="cd00009">
    <property type="entry name" value="AAA"/>
    <property type="match status" value="1"/>
</dbReference>
<comment type="caution">
    <text evidence="6">The sequence shown here is derived from an EMBL/GenBank/DDBJ whole genome shotgun (WGS) entry which is preliminary data.</text>
</comment>
<dbReference type="InterPro" id="IPR041628">
    <property type="entry name" value="ChlI/MoxR_AAA_lid"/>
</dbReference>
<organism evidence="6 7">
    <name type="scientific">Frankia nepalensis</name>
    <dbReference type="NCBI Taxonomy" id="1836974"/>
    <lineage>
        <taxon>Bacteria</taxon>
        <taxon>Bacillati</taxon>
        <taxon>Actinomycetota</taxon>
        <taxon>Actinomycetes</taxon>
        <taxon>Frankiales</taxon>
        <taxon>Frankiaceae</taxon>
        <taxon>Frankia</taxon>
    </lineage>
</organism>
<dbReference type="InterPro" id="IPR027417">
    <property type="entry name" value="P-loop_NTPase"/>
</dbReference>
<dbReference type="InterPro" id="IPR011703">
    <property type="entry name" value="ATPase_AAA-3"/>
</dbReference>
<dbReference type="Gene3D" id="3.40.50.300">
    <property type="entry name" value="P-loop containing nucleotide triphosphate hydrolases"/>
    <property type="match status" value="1"/>
</dbReference>
<dbReference type="Pfam" id="PF07726">
    <property type="entry name" value="AAA_3"/>
    <property type="match status" value="1"/>
</dbReference>
<proteinExistence type="inferred from homology"/>
<keyword evidence="1" id="KW-0547">Nucleotide-binding</keyword>
<evidence type="ECO:0000259" key="4">
    <source>
        <dbReference type="Pfam" id="PF07726"/>
    </source>
</evidence>
<evidence type="ECO:0000256" key="1">
    <source>
        <dbReference type="ARBA" id="ARBA00022741"/>
    </source>
</evidence>
<dbReference type="SUPFAM" id="SSF52540">
    <property type="entry name" value="P-loop containing nucleoside triphosphate hydrolases"/>
    <property type="match status" value="1"/>
</dbReference>
<dbReference type="FunFam" id="3.40.50.300:FF:000640">
    <property type="entry name" value="MoxR family ATPase"/>
    <property type="match status" value="1"/>
</dbReference>
<comment type="similarity">
    <text evidence="3">Belongs to the MoxR family.</text>
</comment>
<dbReference type="PIRSF" id="PIRSF002849">
    <property type="entry name" value="AAA_ATPase_chaperone_MoxR_prd"/>
    <property type="match status" value="1"/>
</dbReference>
<evidence type="ECO:0000259" key="5">
    <source>
        <dbReference type="Pfam" id="PF17863"/>
    </source>
</evidence>
<dbReference type="Gene3D" id="1.10.8.80">
    <property type="entry name" value="Magnesium chelatase subunit I, C-Terminal domain"/>
    <property type="match status" value="1"/>
</dbReference>
<protein>
    <submittedName>
        <fullName evidence="6">MoxR family ATPase</fullName>
    </submittedName>
</protein>
<keyword evidence="2" id="KW-0067">ATP-binding</keyword>
<dbReference type="Proteomes" id="UP000604475">
    <property type="component" value="Unassembled WGS sequence"/>
</dbReference>
<accession>A0A937RDH5</accession>
<name>A0A937RDH5_9ACTN</name>
<dbReference type="GO" id="GO:0016887">
    <property type="term" value="F:ATP hydrolysis activity"/>
    <property type="evidence" value="ECO:0007669"/>
    <property type="project" value="InterPro"/>
</dbReference>
<gene>
    <name evidence="6" type="ORF">I7412_07335</name>
</gene>
<sequence length="317" mass="34852">MGLFAQDFRAIAQNIETSIHGKSDVIKKALVCLFAEGHLLIEDVPGVGKTSLARAIARTLDLAFGRIQFTPDLVPADVTGTDFYSQRTEELTFRPGPVFTQLLLADELNRASPRTQSALLEAMQENQVTVNGRTMPLERPFFVIATQNSVEMSGTYALPEAQLDRFLLRVSLGYPEHASEIEILENHRLGRREDEQVSPVVRAPDLLRMVETAAEVHVSWAIHDYIVRLVAATRRHPRLALGASPRASIALLRASRAQAAADGRNYVRPADVQFLAEATLAHRVVRTPEAELSGLAVDEIIKGIVAAEPVPSRLGQQ</sequence>
<dbReference type="AlphaFoldDB" id="A0A937RDH5"/>
<evidence type="ECO:0000313" key="6">
    <source>
        <dbReference type="EMBL" id="MBL7626980.1"/>
    </source>
</evidence>
<dbReference type="PANTHER" id="PTHR42759">
    <property type="entry name" value="MOXR FAMILY PROTEIN"/>
    <property type="match status" value="1"/>
</dbReference>
<dbReference type="EMBL" id="JAEACQ010000154">
    <property type="protein sequence ID" value="MBL7626980.1"/>
    <property type="molecule type" value="Genomic_DNA"/>
</dbReference>
<feature type="domain" description="ChlI/MoxR AAA lid" evidence="5">
    <location>
        <begin position="232"/>
        <end position="300"/>
    </location>
</feature>
<dbReference type="PANTHER" id="PTHR42759:SF5">
    <property type="entry name" value="METHANOL DEHYDROGENASE REGULATOR"/>
    <property type="match status" value="1"/>
</dbReference>
<dbReference type="GO" id="GO:0005524">
    <property type="term" value="F:ATP binding"/>
    <property type="evidence" value="ECO:0007669"/>
    <property type="project" value="UniProtKB-KW"/>
</dbReference>
<evidence type="ECO:0000256" key="2">
    <source>
        <dbReference type="ARBA" id="ARBA00022840"/>
    </source>
</evidence>
<evidence type="ECO:0000313" key="7">
    <source>
        <dbReference type="Proteomes" id="UP000604475"/>
    </source>
</evidence>
<feature type="domain" description="ATPase AAA-3" evidence="4">
    <location>
        <begin position="38"/>
        <end position="168"/>
    </location>
</feature>